<name>A0A4Z2G9I0_9TELE</name>
<dbReference type="Proteomes" id="UP000314294">
    <property type="component" value="Unassembled WGS sequence"/>
</dbReference>
<reference evidence="1 2" key="1">
    <citation type="submission" date="2019-03" db="EMBL/GenBank/DDBJ databases">
        <title>First draft genome of Liparis tanakae, snailfish: a comprehensive survey of snailfish specific genes.</title>
        <authorList>
            <person name="Kim W."/>
            <person name="Song I."/>
            <person name="Jeong J.-H."/>
            <person name="Kim D."/>
            <person name="Kim S."/>
            <person name="Ryu S."/>
            <person name="Song J.Y."/>
            <person name="Lee S.K."/>
        </authorList>
    </citation>
    <scope>NUCLEOTIDE SEQUENCE [LARGE SCALE GENOMIC DNA]</scope>
    <source>
        <tissue evidence="1">Muscle</tissue>
    </source>
</reference>
<gene>
    <name evidence="1" type="ORF">EYF80_039621</name>
</gene>
<proteinExistence type="predicted"/>
<protein>
    <submittedName>
        <fullName evidence="1">Uncharacterized protein</fullName>
    </submittedName>
</protein>
<sequence length="72" mass="8147">MSVGRFVPTGCGCRRLTHIELRPRGSVTGQGVQRQDLRGGKVEGLLKHHLLNHRARTLLRLCTTVHRRSTKH</sequence>
<organism evidence="1 2">
    <name type="scientific">Liparis tanakae</name>
    <name type="common">Tanaka's snailfish</name>
    <dbReference type="NCBI Taxonomy" id="230148"/>
    <lineage>
        <taxon>Eukaryota</taxon>
        <taxon>Metazoa</taxon>
        <taxon>Chordata</taxon>
        <taxon>Craniata</taxon>
        <taxon>Vertebrata</taxon>
        <taxon>Euteleostomi</taxon>
        <taxon>Actinopterygii</taxon>
        <taxon>Neopterygii</taxon>
        <taxon>Teleostei</taxon>
        <taxon>Neoteleostei</taxon>
        <taxon>Acanthomorphata</taxon>
        <taxon>Eupercaria</taxon>
        <taxon>Perciformes</taxon>
        <taxon>Cottioidei</taxon>
        <taxon>Cottales</taxon>
        <taxon>Liparidae</taxon>
        <taxon>Liparis</taxon>
    </lineage>
</organism>
<accession>A0A4Z2G9I0</accession>
<comment type="caution">
    <text evidence="1">The sequence shown here is derived from an EMBL/GenBank/DDBJ whole genome shotgun (WGS) entry which is preliminary data.</text>
</comment>
<evidence type="ECO:0000313" key="2">
    <source>
        <dbReference type="Proteomes" id="UP000314294"/>
    </source>
</evidence>
<evidence type="ECO:0000313" key="1">
    <source>
        <dbReference type="EMBL" id="TNN50197.1"/>
    </source>
</evidence>
<dbReference type="EMBL" id="SRLO01000628">
    <property type="protein sequence ID" value="TNN50197.1"/>
    <property type="molecule type" value="Genomic_DNA"/>
</dbReference>
<keyword evidence="2" id="KW-1185">Reference proteome</keyword>
<dbReference type="AlphaFoldDB" id="A0A4Z2G9I0"/>